<keyword evidence="4" id="KW-0808">Transferase</keyword>
<protein>
    <submittedName>
        <fullName evidence="7">Uncharacterized protein</fullName>
    </submittedName>
</protein>
<dbReference type="HOGENOM" id="CLU_987306_0_0_1"/>
<dbReference type="PANTHER" id="PTHR42790:SF1">
    <property type="entry name" value="AROMATIC AMINO ACID AMINOTRANSFERASE, HYPOTHETICAL (EUROFUNG)"/>
    <property type="match status" value="1"/>
</dbReference>
<reference evidence="7 8" key="1">
    <citation type="journal article" date="2011" name="PLoS Genet.">
        <title>Comparative genomic analysis of human fungal pathogens causing paracoccidioidomycosis.</title>
        <authorList>
            <person name="Desjardins C.A."/>
            <person name="Champion M.D."/>
            <person name="Holder J.W."/>
            <person name="Muszewska A."/>
            <person name="Goldberg J."/>
            <person name="Bailao A.M."/>
            <person name="Brigido M.M."/>
            <person name="Ferreira M.E."/>
            <person name="Garcia A.M."/>
            <person name="Grynberg M."/>
            <person name="Gujja S."/>
            <person name="Heiman D.I."/>
            <person name="Henn M.R."/>
            <person name="Kodira C.D."/>
            <person name="Leon-Narvaez H."/>
            <person name="Longo L.V."/>
            <person name="Ma L.J."/>
            <person name="Malavazi I."/>
            <person name="Matsuo A.L."/>
            <person name="Morais F.V."/>
            <person name="Pereira M."/>
            <person name="Rodriguez-Brito S."/>
            <person name="Sakthikumar S."/>
            <person name="Salem-Izacc S.M."/>
            <person name="Sykes S.M."/>
            <person name="Teixeira M.M."/>
            <person name="Vallejo M.C."/>
            <person name="Walter M.E."/>
            <person name="Yandava C."/>
            <person name="Young S."/>
            <person name="Zeng Q."/>
            <person name="Zucker J."/>
            <person name="Felipe M.S."/>
            <person name="Goldman G.H."/>
            <person name="Haas B.J."/>
            <person name="McEwen J.G."/>
            <person name="Nino-Vega G."/>
            <person name="Puccia R."/>
            <person name="San-Blas G."/>
            <person name="Soares C.M."/>
            <person name="Birren B.W."/>
            <person name="Cuomo C.A."/>
        </authorList>
    </citation>
    <scope>NUCLEOTIDE SEQUENCE [LARGE SCALE GENOMIC DNA]</scope>
    <source>
        <strain evidence="8">ATCC MYA-826 / Pb01</strain>
    </source>
</reference>
<organism evidence="7 8">
    <name type="scientific">Paracoccidioides lutzii (strain ATCC MYA-826 / Pb01)</name>
    <name type="common">Paracoccidioides brasiliensis</name>
    <dbReference type="NCBI Taxonomy" id="502779"/>
    <lineage>
        <taxon>Eukaryota</taxon>
        <taxon>Fungi</taxon>
        <taxon>Dikarya</taxon>
        <taxon>Ascomycota</taxon>
        <taxon>Pezizomycotina</taxon>
        <taxon>Eurotiomycetes</taxon>
        <taxon>Eurotiomycetidae</taxon>
        <taxon>Onygenales</taxon>
        <taxon>Ajellomycetaceae</taxon>
        <taxon>Paracoccidioides</taxon>
    </lineage>
</organism>
<feature type="region of interest" description="Disordered" evidence="6">
    <location>
        <begin position="193"/>
        <end position="216"/>
    </location>
</feature>
<evidence type="ECO:0000313" key="8">
    <source>
        <dbReference type="Proteomes" id="UP000002059"/>
    </source>
</evidence>
<keyword evidence="3" id="KW-0032">Aminotransferase</keyword>
<keyword evidence="8" id="KW-1185">Reference proteome</keyword>
<dbReference type="PANTHER" id="PTHR42790">
    <property type="entry name" value="AMINOTRANSFERASE"/>
    <property type="match status" value="1"/>
</dbReference>
<dbReference type="Gene3D" id="3.40.640.10">
    <property type="entry name" value="Type I PLP-dependent aspartate aminotransferase-like (Major domain)"/>
    <property type="match status" value="1"/>
</dbReference>
<accession>A0A0A2V3J9</accession>
<dbReference type="RefSeq" id="XP_015702269.1">
    <property type="nucleotide sequence ID" value="XM_015848120.1"/>
</dbReference>
<dbReference type="InterPro" id="IPR015421">
    <property type="entry name" value="PyrdxlP-dep_Trfase_major"/>
</dbReference>
<keyword evidence="5" id="KW-0663">Pyridoxal phosphate</keyword>
<proteinExistence type="inferred from homology"/>
<evidence type="ECO:0000256" key="5">
    <source>
        <dbReference type="ARBA" id="ARBA00022898"/>
    </source>
</evidence>
<comment type="similarity">
    <text evidence="2">Belongs to the class-I pyridoxal-phosphate-dependent aminotransferase family.</text>
</comment>
<comment type="cofactor">
    <cofactor evidence="1">
        <name>pyridoxal 5'-phosphate</name>
        <dbReference type="ChEBI" id="CHEBI:597326"/>
    </cofactor>
</comment>
<dbReference type="EMBL" id="KN294041">
    <property type="protein sequence ID" value="KGQ00685.1"/>
    <property type="molecule type" value="Genomic_DNA"/>
</dbReference>
<dbReference type="GeneID" id="26971239"/>
<evidence type="ECO:0000256" key="6">
    <source>
        <dbReference type="SAM" id="MobiDB-lite"/>
    </source>
</evidence>
<dbReference type="InterPro" id="IPR050859">
    <property type="entry name" value="Class-I_PLP-dep_aminotransf"/>
</dbReference>
<evidence type="ECO:0000256" key="2">
    <source>
        <dbReference type="ARBA" id="ARBA00007441"/>
    </source>
</evidence>
<dbReference type="STRING" id="502779.A0A0A2V3J9"/>
<dbReference type="KEGG" id="pbl:PAAG_12654"/>
<dbReference type="GO" id="GO:1901605">
    <property type="term" value="P:alpha-amino acid metabolic process"/>
    <property type="evidence" value="ECO:0007669"/>
    <property type="project" value="TreeGrafter"/>
</dbReference>
<dbReference type="GO" id="GO:0008483">
    <property type="term" value="F:transaminase activity"/>
    <property type="evidence" value="ECO:0007669"/>
    <property type="project" value="UniProtKB-KW"/>
</dbReference>
<dbReference type="Proteomes" id="UP000002059">
    <property type="component" value="Partially assembled WGS sequence"/>
</dbReference>
<dbReference type="OrthoDB" id="691673at2759"/>
<sequence>MMKHSGLLPYVALEVAVAPPTRFDVDRDGENPSQTPTLSAELTIPKESISTNPEKRIGITTALQYVTVAAYPPLLSFIRQFVRENLHPNVPYQDGPEDKKSDWIRETECMLCKEFVYMNAIQTARPRGVNVVTVAMDSDGMMVRDQGEGKRRLADILENWVFSQREEATFDVYGDVSFSSQQTGVFAIELARTKPAPSSPPHDDKRSTPSAKNATSSYDPYWHLQYPSAADALEAHFRSVTNDTTNDTDCRVVRLETFPKSIASAAAWAGSRRNPSLSSALT</sequence>
<dbReference type="VEuPathDB" id="FungiDB:PAAG_12654"/>
<gene>
    <name evidence="7" type="ORF">PAAG_12654</name>
</gene>
<evidence type="ECO:0000313" key="7">
    <source>
        <dbReference type="EMBL" id="KGQ00685.1"/>
    </source>
</evidence>
<dbReference type="AlphaFoldDB" id="A0A0A2V3J9"/>
<evidence type="ECO:0000256" key="1">
    <source>
        <dbReference type="ARBA" id="ARBA00001933"/>
    </source>
</evidence>
<evidence type="ECO:0000256" key="3">
    <source>
        <dbReference type="ARBA" id="ARBA00022576"/>
    </source>
</evidence>
<evidence type="ECO:0000256" key="4">
    <source>
        <dbReference type="ARBA" id="ARBA00022679"/>
    </source>
</evidence>
<name>A0A0A2V3J9_PARBA</name>